<dbReference type="GO" id="GO:0006612">
    <property type="term" value="P:protein targeting to membrane"/>
    <property type="evidence" value="ECO:0007669"/>
    <property type="project" value="TreeGrafter"/>
</dbReference>
<gene>
    <name evidence="10" type="ORF">DBRI00130_LOCUS17050</name>
</gene>
<evidence type="ECO:0000256" key="2">
    <source>
        <dbReference type="ARBA" id="ARBA00022679"/>
    </source>
</evidence>
<evidence type="ECO:0000256" key="4">
    <source>
        <dbReference type="ARBA" id="ARBA00022989"/>
    </source>
</evidence>
<feature type="transmembrane region" description="Helical" evidence="7">
    <location>
        <begin position="12"/>
        <end position="32"/>
    </location>
</feature>
<feature type="transmembrane region" description="Helical" evidence="7">
    <location>
        <begin position="144"/>
        <end position="167"/>
    </location>
</feature>
<feature type="compositionally biased region" description="Basic and acidic residues" evidence="8">
    <location>
        <begin position="307"/>
        <end position="325"/>
    </location>
</feature>
<comment type="subcellular location">
    <subcellularLocation>
        <location evidence="1">Membrane</location>
        <topology evidence="1">Multi-pass membrane protein</topology>
    </subcellularLocation>
</comment>
<feature type="region of interest" description="Disordered" evidence="8">
    <location>
        <begin position="301"/>
        <end position="369"/>
    </location>
</feature>
<feature type="transmembrane region" description="Helical" evidence="7">
    <location>
        <begin position="38"/>
        <end position="57"/>
    </location>
</feature>
<dbReference type="PROSITE" id="PS50216">
    <property type="entry name" value="DHHC"/>
    <property type="match status" value="1"/>
</dbReference>
<name>A0A6V2G1P8_9STRA</name>
<dbReference type="Pfam" id="PF01529">
    <property type="entry name" value="DHHC"/>
    <property type="match status" value="1"/>
</dbReference>
<dbReference type="AlphaFoldDB" id="A0A6V2G1P8"/>
<feature type="compositionally biased region" description="Polar residues" evidence="8">
    <location>
        <begin position="349"/>
        <end position="369"/>
    </location>
</feature>
<accession>A0A6V2G1P8</accession>
<comment type="domain">
    <text evidence="7">The DHHC domain is required for palmitoyltransferase activity.</text>
</comment>
<dbReference type="InterPro" id="IPR001594">
    <property type="entry name" value="Palmitoyltrfase_DHHC"/>
</dbReference>
<keyword evidence="5 7" id="KW-0472">Membrane</keyword>
<dbReference type="EC" id="2.3.1.225" evidence="7"/>
<feature type="domain" description="Palmitoyltransferase DHHC" evidence="9">
    <location>
        <begin position="92"/>
        <end position="233"/>
    </location>
</feature>
<sequence length="369" mass="41982">MRHNGLEKPYNWMQVSTWIILPTLLLQFFFFASPLLPLAASIPCSIAVFFFGALAAYKGYTTCITDPADDHVICHLNRQNEKTFVDEEKAEEEVKYCFACETNVHSHSMHCKFCDKCVARFDHHCQWLNTCIGEKNYQYFFETVVSTCLLVFAHWACLTGIIVAYFIGWDNGEISGTEQRAKDWFGANQPNVVIGFNLGFWAFDTIAEALILQLLFFHLSLRKKGMTTYQFIVKDNEKKRMESRKQMDTKRRRADHMKREIEEGNIFGRMALTVGGWKGCGCIDPIRREMREEDRAAKLAASKAASRRSEMEHVKHDDSDNDTKDGITVNPIRLNGYNGDNGVHANMGKNGTRNAADTVASDASSISHQ</sequence>
<keyword evidence="6 7" id="KW-0012">Acyltransferase</keyword>
<comment type="catalytic activity">
    <reaction evidence="7">
        <text>L-cysteinyl-[protein] + hexadecanoyl-CoA = S-hexadecanoyl-L-cysteinyl-[protein] + CoA</text>
        <dbReference type="Rhea" id="RHEA:36683"/>
        <dbReference type="Rhea" id="RHEA-COMP:10131"/>
        <dbReference type="Rhea" id="RHEA-COMP:11032"/>
        <dbReference type="ChEBI" id="CHEBI:29950"/>
        <dbReference type="ChEBI" id="CHEBI:57287"/>
        <dbReference type="ChEBI" id="CHEBI:57379"/>
        <dbReference type="ChEBI" id="CHEBI:74151"/>
        <dbReference type="EC" id="2.3.1.225"/>
    </reaction>
</comment>
<dbReference type="InterPro" id="IPR039859">
    <property type="entry name" value="PFA4/ZDH16/20/ERF2-like"/>
</dbReference>
<dbReference type="GO" id="GO:0005783">
    <property type="term" value="C:endoplasmic reticulum"/>
    <property type="evidence" value="ECO:0007669"/>
    <property type="project" value="TreeGrafter"/>
</dbReference>
<dbReference type="GO" id="GO:0016020">
    <property type="term" value="C:membrane"/>
    <property type="evidence" value="ECO:0007669"/>
    <property type="project" value="UniProtKB-SubCell"/>
</dbReference>
<proteinExistence type="inferred from homology"/>
<evidence type="ECO:0000256" key="6">
    <source>
        <dbReference type="ARBA" id="ARBA00023315"/>
    </source>
</evidence>
<evidence type="ECO:0000256" key="8">
    <source>
        <dbReference type="SAM" id="MobiDB-lite"/>
    </source>
</evidence>
<evidence type="ECO:0000259" key="9">
    <source>
        <dbReference type="Pfam" id="PF01529"/>
    </source>
</evidence>
<protein>
    <recommendedName>
        <fullName evidence="7">Palmitoyltransferase</fullName>
        <ecNumber evidence="7">2.3.1.225</ecNumber>
    </recommendedName>
</protein>
<keyword evidence="4 7" id="KW-1133">Transmembrane helix</keyword>
<evidence type="ECO:0000256" key="7">
    <source>
        <dbReference type="RuleBase" id="RU079119"/>
    </source>
</evidence>
<dbReference type="EMBL" id="HBNS01021513">
    <property type="protein sequence ID" value="CAE4611347.1"/>
    <property type="molecule type" value="Transcribed_RNA"/>
</dbReference>
<dbReference type="GO" id="GO:0005794">
    <property type="term" value="C:Golgi apparatus"/>
    <property type="evidence" value="ECO:0007669"/>
    <property type="project" value="TreeGrafter"/>
</dbReference>
<keyword evidence="3 7" id="KW-0812">Transmembrane</keyword>
<organism evidence="10">
    <name type="scientific">Ditylum brightwellii</name>
    <dbReference type="NCBI Taxonomy" id="49249"/>
    <lineage>
        <taxon>Eukaryota</taxon>
        <taxon>Sar</taxon>
        <taxon>Stramenopiles</taxon>
        <taxon>Ochrophyta</taxon>
        <taxon>Bacillariophyta</taxon>
        <taxon>Mediophyceae</taxon>
        <taxon>Lithodesmiophycidae</taxon>
        <taxon>Lithodesmiales</taxon>
        <taxon>Lithodesmiaceae</taxon>
        <taxon>Ditylum</taxon>
    </lineage>
</organism>
<evidence type="ECO:0000256" key="3">
    <source>
        <dbReference type="ARBA" id="ARBA00022692"/>
    </source>
</evidence>
<evidence type="ECO:0000256" key="1">
    <source>
        <dbReference type="ARBA" id="ARBA00004141"/>
    </source>
</evidence>
<dbReference type="GO" id="GO:0019706">
    <property type="term" value="F:protein-cysteine S-palmitoyltransferase activity"/>
    <property type="evidence" value="ECO:0007669"/>
    <property type="project" value="UniProtKB-EC"/>
</dbReference>
<dbReference type="PANTHER" id="PTHR22883:SF203">
    <property type="entry name" value="PALMITOYLTRANSFERASE"/>
    <property type="match status" value="1"/>
</dbReference>
<evidence type="ECO:0000256" key="5">
    <source>
        <dbReference type="ARBA" id="ARBA00023136"/>
    </source>
</evidence>
<keyword evidence="2 7" id="KW-0808">Transferase</keyword>
<evidence type="ECO:0000313" key="10">
    <source>
        <dbReference type="EMBL" id="CAE4611347.1"/>
    </source>
</evidence>
<feature type="transmembrane region" description="Helical" evidence="7">
    <location>
        <begin position="198"/>
        <end position="217"/>
    </location>
</feature>
<dbReference type="PANTHER" id="PTHR22883">
    <property type="entry name" value="ZINC FINGER DHHC DOMAIN CONTAINING PROTEIN"/>
    <property type="match status" value="1"/>
</dbReference>
<comment type="similarity">
    <text evidence="7">Belongs to the DHHC palmitoyltransferase family.</text>
</comment>
<reference evidence="10" key="1">
    <citation type="submission" date="2021-01" db="EMBL/GenBank/DDBJ databases">
        <authorList>
            <person name="Corre E."/>
            <person name="Pelletier E."/>
            <person name="Niang G."/>
            <person name="Scheremetjew M."/>
            <person name="Finn R."/>
            <person name="Kale V."/>
            <person name="Holt S."/>
            <person name="Cochrane G."/>
            <person name="Meng A."/>
            <person name="Brown T."/>
            <person name="Cohen L."/>
        </authorList>
    </citation>
    <scope>NUCLEOTIDE SEQUENCE</scope>
    <source>
        <strain evidence="10">GSO104</strain>
    </source>
</reference>